<keyword evidence="6" id="KW-0862">Zinc</keyword>
<dbReference type="GO" id="GO:0005634">
    <property type="term" value="C:nucleus"/>
    <property type="evidence" value="ECO:0007669"/>
    <property type="project" value="UniProtKB-SubCell"/>
</dbReference>
<keyword evidence="5" id="KW-0863">Zinc-finger</keyword>
<feature type="non-terminal residue" evidence="13">
    <location>
        <position position="164"/>
    </location>
</feature>
<evidence type="ECO:0000313" key="13">
    <source>
        <dbReference type="EMBL" id="CAF88625.1"/>
    </source>
</evidence>
<dbReference type="PANTHER" id="PTHR12958">
    <property type="entry name" value="FRIEND OF GATA2-RELATED"/>
    <property type="match status" value="1"/>
</dbReference>
<sequence>GALFCELSRELSAGQALLASLPPPPGSSCSPPLSLSQPAPEEEQLYPAACARTSSCCPSRPAWPPSWPPPWSTVSGGRSPAPSRWAPSHNLPPSLSRSLSPPEDIFPCKDCGIWYRSERNLQAHLLYYCASRQKPPSAAASPPQDKAKEPHPHERVCPFPQCNK</sequence>
<comment type="caution">
    <text evidence="13">The sequence shown here is derived from an EMBL/GenBank/DDBJ whole genome shotgun (WGS) entry which is preliminary data.</text>
</comment>
<keyword evidence="9" id="KW-0804">Transcription</keyword>
<dbReference type="GO" id="GO:0000122">
    <property type="term" value="P:negative regulation of transcription by RNA polymerase II"/>
    <property type="evidence" value="ECO:0007669"/>
    <property type="project" value="TreeGrafter"/>
</dbReference>
<feature type="compositionally biased region" description="Low complexity" evidence="11">
    <location>
        <begin position="27"/>
        <end position="39"/>
    </location>
</feature>
<comment type="subcellular location">
    <subcellularLocation>
        <location evidence="1">Nucleus</location>
    </subcellularLocation>
</comment>
<feature type="compositionally biased region" description="Low complexity" evidence="11">
    <location>
        <begin position="134"/>
        <end position="144"/>
    </location>
</feature>
<feature type="region of interest" description="Disordered" evidence="11">
    <location>
        <begin position="20"/>
        <end position="41"/>
    </location>
</feature>
<evidence type="ECO:0000256" key="1">
    <source>
        <dbReference type="ARBA" id="ARBA00004123"/>
    </source>
</evidence>
<proteinExistence type="predicted"/>
<evidence type="ECO:0000256" key="8">
    <source>
        <dbReference type="ARBA" id="ARBA00023125"/>
    </source>
</evidence>
<reference evidence="13" key="2">
    <citation type="submission" date="2004-02" db="EMBL/GenBank/DDBJ databases">
        <authorList>
            <consortium name="Genoscope"/>
            <consortium name="Whitehead Institute Centre for Genome Research"/>
        </authorList>
    </citation>
    <scope>NUCLEOTIDE SEQUENCE</scope>
</reference>
<evidence type="ECO:0000256" key="9">
    <source>
        <dbReference type="ARBA" id="ARBA00023163"/>
    </source>
</evidence>
<dbReference type="GO" id="GO:0030219">
    <property type="term" value="P:megakaryocyte differentiation"/>
    <property type="evidence" value="ECO:0007669"/>
    <property type="project" value="TreeGrafter"/>
</dbReference>
<dbReference type="AlphaFoldDB" id="Q4TEQ7"/>
<feature type="non-terminal residue" evidence="13">
    <location>
        <position position="1"/>
    </location>
</feature>
<feature type="region of interest" description="Disordered" evidence="11">
    <location>
        <begin position="68"/>
        <end position="99"/>
    </location>
</feature>
<evidence type="ECO:0000256" key="4">
    <source>
        <dbReference type="ARBA" id="ARBA00022737"/>
    </source>
</evidence>
<dbReference type="GO" id="GO:0003677">
    <property type="term" value="F:DNA binding"/>
    <property type="evidence" value="ECO:0007669"/>
    <property type="project" value="UniProtKB-KW"/>
</dbReference>
<name>Q4TEQ7_TETNG</name>
<evidence type="ECO:0000259" key="12">
    <source>
        <dbReference type="PROSITE" id="PS51810"/>
    </source>
</evidence>
<keyword evidence="2" id="KW-0678">Repressor</keyword>
<feature type="compositionally biased region" description="Basic and acidic residues" evidence="11">
    <location>
        <begin position="145"/>
        <end position="156"/>
    </location>
</feature>
<dbReference type="InterPro" id="IPR039746">
    <property type="entry name" value="FOG"/>
</dbReference>
<dbReference type="GO" id="GO:0045944">
    <property type="term" value="P:positive regulation of transcription by RNA polymerase II"/>
    <property type="evidence" value="ECO:0007669"/>
    <property type="project" value="TreeGrafter"/>
</dbReference>
<dbReference type="GO" id="GO:0009653">
    <property type="term" value="P:anatomical structure morphogenesis"/>
    <property type="evidence" value="ECO:0007669"/>
    <property type="project" value="UniProtKB-ARBA"/>
</dbReference>
<dbReference type="KEGG" id="tng:GSTEN00002123G001"/>
<keyword evidence="8" id="KW-0238">DNA-binding</keyword>
<dbReference type="InterPro" id="IPR034731">
    <property type="entry name" value="Znf_CCHC_FOG"/>
</dbReference>
<feature type="domain" description="CCHC FOG-type" evidence="12">
    <location>
        <begin position="100"/>
        <end position="133"/>
    </location>
</feature>
<protein>
    <submittedName>
        <fullName evidence="13">(spotted green pufferfish) hypothetical protein</fullName>
    </submittedName>
</protein>
<dbReference type="GO" id="GO:0008270">
    <property type="term" value="F:zinc ion binding"/>
    <property type="evidence" value="ECO:0007669"/>
    <property type="project" value="UniProtKB-KW"/>
</dbReference>
<evidence type="ECO:0000256" key="2">
    <source>
        <dbReference type="ARBA" id="ARBA00022491"/>
    </source>
</evidence>
<evidence type="ECO:0000256" key="7">
    <source>
        <dbReference type="ARBA" id="ARBA00023015"/>
    </source>
</evidence>
<organism evidence="13">
    <name type="scientific">Tetraodon nigroviridis</name>
    <name type="common">Spotted green pufferfish</name>
    <name type="synonym">Chelonodon nigroviridis</name>
    <dbReference type="NCBI Taxonomy" id="99883"/>
    <lineage>
        <taxon>Eukaryota</taxon>
        <taxon>Metazoa</taxon>
        <taxon>Chordata</taxon>
        <taxon>Craniata</taxon>
        <taxon>Vertebrata</taxon>
        <taxon>Euteleostomi</taxon>
        <taxon>Actinopterygii</taxon>
        <taxon>Neopterygii</taxon>
        <taxon>Teleostei</taxon>
        <taxon>Neoteleostei</taxon>
        <taxon>Acanthomorphata</taxon>
        <taxon>Eupercaria</taxon>
        <taxon>Tetraodontiformes</taxon>
        <taxon>Tetradontoidea</taxon>
        <taxon>Tetraodontidae</taxon>
        <taxon>Tetraodon</taxon>
    </lineage>
</organism>
<dbReference type="InterPro" id="IPR036236">
    <property type="entry name" value="Znf_C2H2_sf"/>
</dbReference>
<feature type="region of interest" description="Disordered" evidence="11">
    <location>
        <begin position="134"/>
        <end position="164"/>
    </location>
</feature>
<dbReference type="PROSITE" id="PS51810">
    <property type="entry name" value="ZF_CCHC_FOG"/>
    <property type="match status" value="1"/>
</dbReference>
<dbReference type="EMBL" id="CAAE01005189">
    <property type="protein sequence ID" value="CAF88625.1"/>
    <property type="molecule type" value="Genomic_DNA"/>
</dbReference>
<evidence type="ECO:0000256" key="6">
    <source>
        <dbReference type="ARBA" id="ARBA00022833"/>
    </source>
</evidence>
<keyword evidence="4" id="KW-0677">Repeat</keyword>
<dbReference type="GO" id="GO:0007507">
    <property type="term" value="P:heart development"/>
    <property type="evidence" value="ECO:0007669"/>
    <property type="project" value="TreeGrafter"/>
</dbReference>
<keyword evidence="7" id="KW-0805">Transcription regulation</keyword>
<dbReference type="PANTHER" id="PTHR12958:SF4">
    <property type="entry name" value="ZINC FINGER PROTEIN ZFPM1"/>
    <property type="match status" value="1"/>
</dbReference>
<evidence type="ECO:0000256" key="11">
    <source>
        <dbReference type="SAM" id="MobiDB-lite"/>
    </source>
</evidence>
<accession>Q4TEQ7</accession>
<reference evidence="13" key="1">
    <citation type="journal article" date="2004" name="Nature">
        <title>Genome duplication in the teleost fish Tetraodon nigroviridis reveals the early vertebrate proto-karyotype.</title>
        <authorList>
            <person name="Jaillon O."/>
            <person name="Aury J.-M."/>
            <person name="Brunet F."/>
            <person name="Petit J.-L."/>
            <person name="Stange-Thomann N."/>
            <person name="Mauceli E."/>
            <person name="Bouneau L."/>
            <person name="Fischer C."/>
            <person name="Ozouf-Costaz C."/>
            <person name="Bernot A."/>
            <person name="Nicaud S."/>
            <person name="Jaffe D."/>
            <person name="Fisher S."/>
            <person name="Lutfalla G."/>
            <person name="Dossat C."/>
            <person name="Segurens B."/>
            <person name="Dasilva C."/>
            <person name="Salanoubat M."/>
            <person name="Levy M."/>
            <person name="Boudet N."/>
            <person name="Castellano S."/>
            <person name="Anthouard V."/>
            <person name="Jubin C."/>
            <person name="Castelli V."/>
            <person name="Katinka M."/>
            <person name="Vacherie B."/>
            <person name="Biemont C."/>
            <person name="Skalli Z."/>
            <person name="Cattolico L."/>
            <person name="Poulain J."/>
            <person name="De Berardinis V."/>
            <person name="Cruaud C."/>
            <person name="Duprat S."/>
            <person name="Brottier P."/>
            <person name="Coutanceau J.-P."/>
            <person name="Gouzy J."/>
            <person name="Parra G."/>
            <person name="Lardier G."/>
            <person name="Chapple C."/>
            <person name="McKernan K.J."/>
            <person name="McEwan P."/>
            <person name="Bosak S."/>
            <person name="Kellis M."/>
            <person name="Volff J.-N."/>
            <person name="Guigo R."/>
            <person name="Zody M.C."/>
            <person name="Mesirov J."/>
            <person name="Lindblad-Toh K."/>
            <person name="Birren B."/>
            <person name="Nusbaum C."/>
            <person name="Kahn D."/>
            <person name="Robinson-Rechavi M."/>
            <person name="Laudet V."/>
            <person name="Schachter V."/>
            <person name="Quetier F."/>
            <person name="Saurin W."/>
            <person name="Scarpelli C."/>
            <person name="Wincker P."/>
            <person name="Lander E.S."/>
            <person name="Weissenbach J."/>
            <person name="Roest Crollius H."/>
        </authorList>
    </citation>
    <scope>NUCLEOTIDE SEQUENCE [LARGE SCALE GENOMIC DNA]</scope>
</reference>
<gene>
    <name evidence="13" type="ORF">GSTENG00002123001</name>
</gene>
<keyword evidence="10" id="KW-0539">Nucleus</keyword>
<dbReference type="GO" id="GO:0061629">
    <property type="term" value="F:RNA polymerase II-specific DNA-binding transcription factor binding"/>
    <property type="evidence" value="ECO:0007669"/>
    <property type="project" value="InterPro"/>
</dbReference>
<evidence type="ECO:0000256" key="3">
    <source>
        <dbReference type="ARBA" id="ARBA00022723"/>
    </source>
</evidence>
<keyword evidence="3" id="KW-0479">Metal-binding</keyword>
<feature type="compositionally biased region" description="Low complexity" evidence="11">
    <location>
        <begin position="87"/>
        <end position="99"/>
    </location>
</feature>
<evidence type="ECO:0000256" key="5">
    <source>
        <dbReference type="ARBA" id="ARBA00022771"/>
    </source>
</evidence>
<evidence type="ECO:0000256" key="10">
    <source>
        <dbReference type="ARBA" id="ARBA00023242"/>
    </source>
</evidence>
<dbReference type="GO" id="GO:0030218">
    <property type="term" value="P:erythrocyte differentiation"/>
    <property type="evidence" value="ECO:0007669"/>
    <property type="project" value="TreeGrafter"/>
</dbReference>
<dbReference type="SUPFAM" id="SSF57667">
    <property type="entry name" value="beta-beta-alpha zinc fingers"/>
    <property type="match status" value="1"/>
</dbReference>